<evidence type="ECO:0000313" key="2">
    <source>
        <dbReference type="EMBL" id="SVB91814.1"/>
    </source>
</evidence>
<protein>
    <submittedName>
        <fullName evidence="2">Uncharacterized protein</fullName>
    </submittedName>
</protein>
<dbReference type="InterPro" id="IPR046535">
    <property type="entry name" value="DUF6600"/>
</dbReference>
<evidence type="ECO:0000256" key="1">
    <source>
        <dbReference type="SAM" id="MobiDB-lite"/>
    </source>
</evidence>
<dbReference type="EMBL" id="UINC01063802">
    <property type="protein sequence ID" value="SVB91814.1"/>
    <property type="molecule type" value="Genomic_DNA"/>
</dbReference>
<gene>
    <name evidence="2" type="ORF">METZ01_LOCUS244668</name>
</gene>
<sequence>MKANIHTLMAGSLMLTVALAAGCERESKGPRVYNHPPATVGPPADLSQFDAPAPPAPGKTQSVPVAQIAAPAPAAGSLELRPELADVVDMAKRGVGDEALLAFVEQNPVIHRIAPETIIFLNDLGVPENVVALMIRQGDAVEEEQDGVPMEPARVTGQPVASTPPPAPLPPANDPPVVNNHYYGALDPYGDWIYDGSHGWVWRPTVAVVDGGWRPYSQGGRWIYSDVGWYWNSYYSWGWAPFHYGRWHRSILHGWYWVPGYTWSPAWVMWRSNDHYAGWAPLPPGSHYVHGIGYSWGGAHVGFSFGFGLGHGWFTYCDYAHLRHRRLHRHRVADNRVAIVHNET</sequence>
<feature type="non-terminal residue" evidence="2">
    <location>
        <position position="344"/>
    </location>
</feature>
<feature type="region of interest" description="Disordered" evidence="1">
    <location>
        <begin position="143"/>
        <end position="165"/>
    </location>
</feature>
<organism evidence="2">
    <name type="scientific">marine metagenome</name>
    <dbReference type="NCBI Taxonomy" id="408172"/>
    <lineage>
        <taxon>unclassified sequences</taxon>
        <taxon>metagenomes</taxon>
        <taxon>ecological metagenomes</taxon>
    </lineage>
</organism>
<proteinExistence type="predicted"/>
<reference evidence="2" key="1">
    <citation type="submission" date="2018-05" db="EMBL/GenBank/DDBJ databases">
        <authorList>
            <person name="Lanie J.A."/>
            <person name="Ng W.-L."/>
            <person name="Kazmierczak K.M."/>
            <person name="Andrzejewski T.M."/>
            <person name="Davidsen T.M."/>
            <person name="Wayne K.J."/>
            <person name="Tettelin H."/>
            <person name="Glass J.I."/>
            <person name="Rusch D."/>
            <person name="Podicherti R."/>
            <person name="Tsui H.-C.T."/>
            <person name="Winkler M.E."/>
        </authorList>
    </citation>
    <scope>NUCLEOTIDE SEQUENCE</scope>
</reference>
<name>A0A382HWM9_9ZZZZ</name>
<accession>A0A382HWM9</accession>
<dbReference type="Pfam" id="PF20245">
    <property type="entry name" value="DUF6600"/>
    <property type="match status" value="1"/>
</dbReference>
<feature type="region of interest" description="Disordered" evidence="1">
    <location>
        <begin position="30"/>
        <end position="61"/>
    </location>
</feature>
<dbReference type="PROSITE" id="PS51257">
    <property type="entry name" value="PROKAR_LIPOPROTEIN"/>
    <property type="match status" value="1"/>
</dbReference>
<dbReference type="AlphaFoldDB" id="A0A382HWM9"/>